<proteinExistence type="predicted"/>
<dbReference type="EMBL" id="OV121133">
    <property type="protein sequence ID" value="CAH0550164.1"/>
    <property type="molecule type" value="Genomic_DNA"/>
</dbReference>
<gene>
    <name evidence="2" type="ORF">MELIAE_LOCUS3048</name>
</gene>
<organism evidence="2 3">
    <name type="scientific">Brassicogethes aeneus</name>
    <name type="common">Rape pollen beetle</name>
    <name type="synonym">Meligethes aeneus</name>
    <dbReference type="NCBI Taxonomy" id="1431903"/>
    <lineage>
        <taxon>Eukaryota</taxon>
        <taxon>Metazoa</taxon>
        <taxon>Ecdysozoa</taxon>
        <taxon>Arthropoda</taxon>
        <taxon>Hexapoda</taxon>
        <taxon>Insecta</taxon>
        <taxon>Pterygota</taxon>
        <taxon>Neoptera</taxon>
        <taxon>Endopterygota</taxon>
        <taxon>Coleoptera</taxon>
        <taxon>Polyphaga</taxon>
        <taxon>Cucujiformia</taxon>
        <taxon>Nitidulidae</taxon>
        <taxon>Meligethinae</taxon>
        <taxon>Brassicogethes</taxon>
    </lineage>
</organism>
<evidence type="ECO:0000313" key="3">
    <source>
        <dbReference type="Proteomes" id="UP001154078"/>
    </source>
</evidence>
<accession>A0A9P0AX77</accession>
<evidence type="ECO:0000256" key="1">
    <source>
        <dbReference type="SAM" id="SignalP"/>
    </source>
</evidence>
<dbReference type="Pfam" id="PF15868">
    <property type="entry name" value="MBF2"/>
    <property type="match status" value="1"/>
</dbReference>
<keyword evidence="1" id="KW-0732">Signal</keyword>
<protein>
    <submittedName>
        <fullName evidence="2">Uncharacterized protein</fullName>
    </submittedName>
</protein>
<dbReference type="AlphaFoldDB" id="A0A9P0AX77"/>
<feature type="chain" id="PRO_5040507949" evidence="1">
    <location>
        <begin position="21"/>
        <end position="124"/>
    </location>
</feature>
<reference evidence="2" key="1">
    <citation type="submission" date="2021-12" db="EMBL/GenBank/DDBJ databases">
        <authorList>
            <person name="King R."/>
        </authorList>
    </citation>
    <scope>NUCLEOTIDE SEQUENCE</scope>
</reference>
<name>A0A9P0AX77_BRAAE</name>
<feature type="signal peptide" evidence="1">
    <location>
        <begin position="1"/>
        <end position="20"/>
    </location>
</feature>
<dbReference type="InterPro" id="IPR031734">
    <property type="entry name" value="MBF2"/>
</dbReference>
<keyword evidence="3" id="KW-1185">Reference proteome</keyword>
<dbReference type="Proteomes" id="UP001154078">
    <property type="component" value="Chromosome 2"/>
</dbReference>
<dbReference type="OrthoDB" id="6774383at2759"/>
<sequence length="124" mass="13850">MKYLLISLVSLAVASQFVWSLKDSNINDGDCDGTGRIVYKESMNITWAFADYTIETRDICTPADNTVIKCIQIKDLRNDGTNGRAQITEGGPGYECVSIKLKSQFNRGMEFNITVWSNNNTLIV</sequence>
<evidence type="ECO:0000313" key="2">
    <source>
        <dbReference type="EMBL" id="CAH0550164.1"/>
    </source>
</evidence>